<evidence type="ECO:0000256" key="1">
    <source>
        <dbReference type="ARBA" id="ARBA00022553"/>
    </source>
</evidence>
<feature type="compositionally biased region" description="Basic and acidic residues" evidence="4">
    <location>
        <begin position="10"/>
        <end position="25"/>
    </location>
</feature>
<dbReference type="Gene3D" id="3.40.50.2300">
    <property type="match status" value="1"/>
</dbReference>
<feature type="compositionally biased region" description="Polar residues" evidence="4">
    <location>
        <begin position="346"/>
        <end position="361"/>
    </location>
</feature>
<dbReference type="CDD" id="cd17546">
    <property type="entry name" value="REC_hyHK_CKI1_RcsC-like"/>
    <property type="match status" value="1"/>
</dbReference>
<feature type="region of interest" description="Disordered" evidence="4">
    <location>
        <begin position="330"/>
        <end position="361"/>
    </location>
</feature>
<accession>A0A7S3JZ09</accession>
<organism evidence="6">
    <name type="scientific">Aureoumbra lagunensis</name>
    <dbReference type="NCBI Taxonomy" id="44058"/>
    <lineage>
        <taxon>Eukaryota</taxon>
        <taxon>Sar</taxon>
        <taxon>Stramenopiles</taxon>
        <taxon>Ochrophyta</taxon>
        <taxon>Pelagophyceae</taxon>
        <taxon>Pelagomonadales</taxon>
        <taxon>Aureoumbra</taxon>
    </lineage>
</organism>
<keyword evidence="2" id="KW-0902">Two-component regulatory system</keyword>
<name>A0A7S3JZ09_9STRA</name>
<dbReference type="InterPro" id="IPR001789">
    <property type="entry name" value="Sig_transdc_resp-reg_receiver"/>
</dbReference>
<evidence type="ECO:0000256" key="4">
    <source>
        <dbReference type="SAM" id="MobiDB-lite"/>
    </source>
</evidence>
<evidence type="ECO:0000259" key="5">
    <source>
        <dbReference type="PROSITE" id="PS50110"/>
    </source>
</evidence>
<feature type="domain" description="Response regulatory" evidence="5">
    <location>
        <begin position="145"/>
        <end position="265"/>
    </location>
</feature>
<reference evidence="6" key="1">
    <citation type="submission" date="2021-01" db="EMBL/GenBank/DDBJ databases">
        <authorList>
            <person name="Corre E."/>
            <person name="Pelletier E."/>
            <person name="Niang G."/>
            <person name="Scheremetjew M."/>
            <person name="Finn R."/>
            <person name="Kale V."/>
            <person name="Holt S."/>
            <person name="Cochrane G."/>
            <person name="Meng A."/>
            <person name="Brown T."/>
            <person name="Cohen L."/>
        </authorList>
    </citation>
    <scope>NUCLEOTIDE SEQUENCE</scope>
    <source>
        <strain evidence="6">CCMP1510</strain>
    </source>
</reference>
<dbReference type="InterPro" id="IPR011006">
    <property type="entry name" value="CheY-like_superfamily"/>
</dbReference>
<proteinExistence type="predicted"/>
<dbReference type="GO" id="GO:0000160">
    <property type="term" value="P:phosphorelay signal transduction system"/>
    <property type="evidence" value="ECO:0007669"/>
    <property type="project" value="UniProtKB-KW"/>
</dbReference>
<dbReference type="AlphaFoldDB" id="A0A7S3JZ09"/>
<gene>
    <name evidence="6" type="ORF">ALAG00032_LOCUS8895</name>
</gene>
<sequence length="361" mass="40759">MMSDTVLSEEVGKSDVDRQPEDLMKTLKRIVSGSDVKEEEERGQSKRNREEEDVPFPQPSAKKVKRIGPSSPQLSPPTFFRAHIETNILKDEKEVDSAKQETPDIADWREVSAPLAPVVQGRTIQADERDEQKIGSGEEQHPERRVLVVDDSFAVRRFVQRTFERRGYRVDVCQNGWQAFAQMQNNLYDFVFLDIEMPVMNGFRCVQALREWENKVNRKEKQVICALTSHTELHERQLSQDLGMNFFEAKPTRPQRLLDIVNQAVHCAKGDAHASAALTAIATANALGKLQDLQSDDEEENNDNNHEQHIIDNVRANQYILDAGGEVIPATADPPSIAAAKEEPSSSEFSPVCTSNRKQNV</sequence>
<dbReference type="SMART" id="SM00448">
    <property type="entry name" value="REC"/>
    <property type="match status" value="1"/>
</dbReference>
<dbReference type="PANTHER" id="PTHR45339">
    <property type="entry name" value="HYBRID SIGNAL TRANSDUCTION HISTIDINE KINASE J"/>
    <property type="match status" value="1"/>
</dbReference>
<protein>
    <recommendedName>
        <fullName evidence="5">Response regulatory domain-containing protein</fullName>
    </recommendedName>
</protein>
<evidence type="ECO:0000313" key="6">
    <source>
        <dbReference type="EMBL" id="CAE0368133.1"/>
    </source>
</evidence>
<evidence type="ECO:0000256" key="3">
    <source>
        <dbReference type="PROSITE-ProRule" id="PRU00169"/>
    </source>
</evidence>
<dbReference type="PROSITE" id="PS50110">
    <property type="entry name" value="RESPONSE_REGULATORY"/>
    <property type="match status" value="1"/>
</dbReference>
<keyword evidence="1 3" id="KW-0597">Phosphoprotein</keyword>
<feature type="modified residue" description="4-aspartylphosphate" evidence="3">
    <location>
        <position position="194"/>
    </location>
</feature>
<feature type="region of interest" description="Disordered" evidence="4">
    <location>
        <begin position="1"/>
        <end position="78"/>
    </location>
</feature>
<dbReference type="Pfam" id="PF00072">
    <property type="entry name" value="Response_reg"/>
    <property type="match status" value="1"/>
</dbReference>
<dbReference type="EMBL" id="HBIJ01013130">
    <property type="protein sequence ID" value="CAE0368133.1"/>
    <property type="molecule type" value="Transcribed_RNA"/>
</dbReference>
<feature type="compositionally biased region" description="Basic and acidic residues" evidence="4">
    <location>
        <begin position="35"/>
        <end position="50"/>
    </location>
</feature>
<dbReference type="PANTHER" id="PTHR45339:SF1">
    <property type="entry name" value="HYBRID SIGNAL TRANSDUCTION HISTIDINE KINASE J"/>
    <property type="match status" value="1"/>
</dbReference>
<dbReference type="SUPFAM" id="SSF52172">
    <property type="entry name" value="CheY-like"/>
    <property type="match status" value="1"/>
</dbReference>
<evidence type="ECO:0000256" key="2">
    <source>
        <dbReference type="ARBA" id="ARBA00023012"/>
    </source>
</evidence>